<keyword evidence="2" id="KW-1185">Reference proteome</keyword>
<sequence>MTDFKKVFLDTSPVVYYLECNELYYLNMKKFWKEYGECDYVTSAVTVTEYLTFPYQQNNLQLINAFYAFINGMDIEIKSIDKTIADKAAQIRAEYKGFKAMDALQLATACLTGCDLFLTNDKQLRQFREIKCITVDELE</sequence>
<dbReference type="EMBL" id="SRYA01000037">
    <property type="protein sequence ID" value="TGY94996.1"/>
    <property type="molecule type" value="Genomic_DNA"/>
</dbReference>
<gene>
    <name evidence="1" type="ORF">E5329_17015</name>
</gene>
<name>A0AC61RTM5_9FIRM</name>
<organism evidence="1 2">
    <name type="scientific">Petralouisia muris</name>
    <dbReference type="NCBI Taxonomy" id="3032872"/>
    <lineage>
        <taxon>Bacteria</taxon>
        <taxon>Bacillati</taxon>
        <taxon>Bacillota</taxon>
        <taxon>Clostridia</taxon>
        <taxon>Lachnospirales</taxon>
        <taxon>Lachnospiraceae</taxon>
        <taxon>Petralouisia</taxon>
    </lineage>
</organism>
<protein>
    <submittedName>
        <fullName evidence="1">PIN domain-containing protein</fullName>
    </submittedName>
</protein>
<proteinExistence type="predicted"/>
<evidence type="ECO:0000313" key="2">
    <source>
        <dbReference type="Proteomes" id="UP000304953"/>
    </source>
</evidence>
<accession>A0AC61RTM5</accession>
<dbReference type="Proteomes" id="UP000304953">
    <property type="component" value="Unassembled WGS sequence"/>
</dbReference>
<evidence type="ECO:0000313" key="1">
    <source>
        <dbReference type="EMBL" id="TGY94996.1"/>
    </source>
</evidence>
<reference evidence="1" key="1">
    <citation type="submission" date="2019-04" db="EMBL/GenBank/DDBJ databases">
        <title>Microbes associate with the intestines of laboratory mice.</title>
        <authorList>
            <person name="Navarre W."/>
            <person name="Wong E."/>
            <person name="Huang K."/>
            <person name="Tropini C."/>
            <person name="Ng K."/>
            <person name="Yu B."/>
        </authorList>
    </citation>
    <scope>NUCLEOTIDE SEQUENCE</scope>
    <source>
        <strain evidence="1">NM01_1-7b</strain>
    </source>
</reference>
<comment type="caution">
    <text evidence="1">The sequence shown here is derived from an EMBL/GenBank/DDBJ whole genome shotgun (WGS) entry which is preliminary data.</text>
</comment>